<dbReference type="PROSITE" id="PS52016">
    <property type="entry name" value="TONB_DEPENDENT_REC_3"/>
    <property type="match status" value="1"/>
</dbReference>
<evidence type="ECO:0000256" key="2">
    <source>
        <dbReference type="ARBA" id="ARBA00009810"/>
    </source>
</evidence>
<evidence type="ECO:0000256" key="5">
    <source>
        <dbReference type="ARBA" id="ARBA00022692"/>
    </source>
</evidence>
<evidence type="ECO:0000259" key="11">
    <source>
        <dbReference type="Pfam" id="PF00593"/>
    </source>
</evidence>
<keyword evidence="6 10" id="KW-0798">TonB box</keyword>
<proteinExistence type="inferred from homology"/>
<feature type="domain" description="TonB-dependent receptor plug" evidence="12">
    <location>
        <begin position="5"/>
        <end position="76"/>
    </location>
</feature>
<dbReference type="Pfam" id="PF07715">
    <property type="entry name" value="Plug"/>
    <property type="match status" value="1"/>
</dbReference>
<dbReference type="PANTHER" id="PTHR30069">
    <property type="entry name" value="TONB-DEPENDENT OUTER MEMBRANE RECEPTOR"/>
    <property type="match status" value="1"/>
</dbReference>
<name>A0A250B7U4_9GAMM</name>
<protein>
    <submittedName>
        <fullName evidence="13">Ligand-gated channel</fullName>
    </submittedName>
</protein>
<dbReference type="Gene3D" id="2.170.130.10">
    <property type="entry name" value="TonB-dependent receptor, plug domain"/>
    <property type="match status" value="1"/>
</dbReference>
<keyword evidence="5 9" id="KW-0812">Transmembrane</keyword>
<dbReference type="SUPFAM" id="SSF56935">
    <property type="entry name" value="Porins"/>
    <property type="match status" value="1"/>
</dbReference>
<keyword evidence="4 9" id="KW-1134">Transmembrane beta strand</keyword>
<evidence type="ECO:0000313" key="14">
    <source>
        <dbReference type="Proteomes" id="UP000217182"/>
    </source>
</evidence>
<comment type="subcellular location">
    <subcellularLocation>
        <location evidence="1 9">Cell outer membrane</location>
        <topology evidence="1 9">Multi-pass membrane protein</topology>
    </subcellularLocation>
</comment>
<dbReference type="PANTHER" id="PTHR30069:SF41">
    <property type="entry name" value="HEME_HEMOPEXIN UTILIZATION PROTEIN C"/>
    <property type="match status" value="1"/>
</dbReference>
<dbReference type="Pfam" id="PF00593">
    <property type="entry name" value="TonB_dep_Rec_b-barrel"/>
    <property type="match status" value="1"/>
</dbReference>
<sequence>MRNEAGAIDIGIRGLQGEGRVPVFIDGSLQSTHTSRGYQGTSDRTYIDADLISRVAVQKGAAVNASPFASGAIGGVVNIKTLTVDDIVNPGEQSGFLIKLRSYNNNRKPDIPDDYEQQNYYQLTQKPRSRQFNNGSATAAFGFRDDFFDAVIAYSERATGNYYAGKHGFTRYHEPVVTPNHEVVNTSFQSQSFLAKMGLHTNNGQDFEFAYRNHRQQAGEVLAAYWYQNNNDIDFNPLPEGVESMPQWALGSAIVNSYSASYAYKPYDNDLVNLNIGLWLTDANLRQYNGLWGIGVNAQQYLHAYSNDRKGVSVYNESALQRLPLVLRYGVALQDERLKPEQDGIIRFSDIAVTSRNGKRSEKSAFINGELDLSPVTVNIGFNLHGAKITDFQSNESLNYRPKLDMLSELNYHLTPATALFFKASRTYRMPSLYETTVSNEVFSYNPYNRLSPEISLQREIGLKTKQQDLLLPEDKLDLSLSYFRNKVNGFISGGVLDKTPNIAEWMDNYTFINYDKLDLSGFELSANYDAALFYTHVSATLYTDTQVCSHYQAQRANTDNCNSLGFAWGLTPSRIPAKKNLVVNVGKKFMAGDLDTGVRYKYHSAKTNPSDWLIGTGASPIIDIPSGYQLDLYGQYRVNKNATLFAAVNNLTNRYDIQPGSVISMPEPGRTVTLGIDVRF</sequence>
<gene>
    <name evidence="13" type="ORF">AWC35_24005</name>
</gene>
<evidence type="ECO:0000256" key="10">
    <source>
        <dbReference type="RuleBase" id="RU003357"/>
    </source>
</evidence>
<keyword evidence="3 9" id="KW-0813">Transport</keyword>
<dbReference type="InterPro" id="IPR039426">
    <property type="entry name" value="TonB-dep_rcpt-like"/>
</dbReference>
<evidence type="ECO:0000256" key="3">
    <source>
        <dbReference type="ARBA" id="ARBA00022448"/>
    </source>
</evidence>
<dbReference type="InterPro" id="IPR012910">
    <property type="entry name" value="Plug_dom"/>
</dbReference>
<evidence type="ECO:0000256" key="7">
    <source>
        <dbReference type="ARBA" id="ARBA00023136"/>
    </source>
</evidence>
<evidence type="ECO:0000256" key="1">
    <source>
        <dbReference type="ARBA" id="ARBA00004571"/>
    </source>
</evidence>
<dbReference type="GO" id="GO:0015344">
    <property type="term" value="F:siderophore uptake transmembrane transporter activity"/>
    <property type="evidence" value="ECO:0007669"/>
    <property type="project" value="TreeGrafter"/>
</dbReference>
<evidence type="ECO:0000256" key="8">
    <source>
        <dbReference type="ARBA" id="ARBA00023237"/>
    </source>
</evidence>
<dbReference type="GO" id="GO:0009279">
    <property type="term" value="C:cell outer membrane"/>
    <property type="evidence" value="ECO:0007669"/>
    <property type="project" value="UniProtKB-SubCell"/>
</dbReference>
<dbReference type="Gene3D" id="2.40.170.20">
    <property type="entry name" value="TonB-dependent receptor, beta-barrel domain"/>
    <property type="match status" value="1"/>
</dbReference>
<feature type="domain" description="TonB-dependent receptor-like beta-barrel" evidence="11">
    <location>
        <begin position="199"/>
        <end position="652"/>
    </location>
</feature>
<dbReference type="EMBL" id="CP014136">
    <property type="protein sequence ID" value="ATA22146.1"/>
    <property type="molecule type" value="Genomic_DNA"/>
</dbReference>
<evidence type="ECO:0000259" key="12">
    <source>
        <dbReference type="Pfam" id="PF07715"/>
    </source>
</evidence>
<evidence type="ECO:0000256" key="9">
    <source>
        <dbReference type="PROSITE-ProRule" id="PRU01360"/>
    </source>
</evidence>
<evidence type="ECO:0000256" key="4">
    <source>
        <dbReference type="ARBA" id="ARBA00022452"/>
    </source>
</evidence>
<dbReference type="KEGG" id="gqu:AWC35_24005"/>
<dbReference type="Proteomes" id="UP000217182">
    <property type="component" value="Chromosome"/>
</dbReference>
<dbReference type="InterPro" id="IPR000531">
    <property type="entry name" value="Beta-barrel_TonB"/>
</dbReference>
<reference evidence="13 14" key="1">
    <citation type="submission" date="2016-01" db="EMBL/GenBank/DDBJ databases">
        <authorList>
            <person name="Oliw E.H."/>
        </authorList>
    </citation>
    <scope>NUCLEOTIDE SEQUENCE [LARGE SCALE GENOMIC DNA]</scope>
    <source>
        <strain evidence="13 14">FRB97</strain>
    </source>
</reference>
<evidence type="ECO:0000256" key="6">
    <source>
        <dbReference type="ARBA" id="ARBA00023077"/>
    </source>
</evidence>
<organism evidence="13 14">
    <name type="scientific">Gibbsiella quercinecans</name>
    <dbReference type="NCBI Taxonomy" id="929813"/>
    <lineage>
        <taxon>Bacteria</taxon>
        <taxon>Pseudomonadati</taxon>
        <taxon>Pseudomonadota</taxon>
        <taxon>Gammaproteobacteria</taxon>
        <taxon>Enterobacterales</taxon>
        <taxon>Yersiniaceae</taxon>
        <taxon>Gibbsiella</taxon>
    </lineage>
</organism>
<dbReference type="AlphaFoldDB" id="A0A250B7U4"/>
<dbReference type="GO" id="GO:0044718">
    <property type="term" value="P:siderophore transmembrane transport"/>
    <property type="evidence" value="ECO:0007669"/>
    <property type="project" value="TreeGrafter"/>
</dbReference>
<dbReference type="InterPro" id="IPR037066">
    <property type="entry name" value="Plug_dom_sf"/>
</dbReference>
<keyword evidence="8 9" id="KW-0998">Cell outer membrane</keyword>
<comment type="similarity">
    <text evidence="2 9 10">Belongs to the TonB-dependent receptor family.</text>
</comment>
<evidence type="ECO:0000313" key="13">
    <source>
        <dbReference type="EMBL" id="ATA22146.1"/>
    </source>
</evidence>
<keyword evidence="14" id="KW-1185">Reference proteome</keyword>
<keyword evidence="7 9" id="KW-0472">Membrane</keyword>
<accession>A0A250B7U4</accession>
<dbReference type="InterPro" id="IPR036942">
    <property type="entry name" value="Beta-barrel_TonB_sf"/>
</dbReference>